<evidence type="ECO:0000313" key="3">
    <source>
        <dbReference type="EMBL" id="OAM96654.1"/>
    </source>
</evidence>
<dbReference type="AlphaFoldDB" id="A0A178J3E5"/>
<accession>A0A178J3E5</accession>
<geneLocation type="plasmid" evidence="3">
    <name>p57_like</name>
</geneLocation>
<dbReference type="EMBL" id="LUAX01000009">
    <property type="protein sequence ID" value="OAM96654.1"/>
    <property type="molecule type" value="Genomic_DNA"/>
</dbReference>
<feature type="signal peptide" evidence="1">
    <location>
        <begin position="1"/>
        <end position="24"/>
    </location>
</feature>
<dbReference type="Proteomes" id="UP000094761">
    <property type="component" value="Plasmid p57_like"/>
</dbReference>
<organism evidence="3">
    <name type="scientific">Vibrio europaeus</name>
    <dbReference type="NCBI Taxonomy" id="300876"/>
    <lineage>
        <taxon>Bacteria</taxon>
        <taxon>Pseudomonadati</taxon>
        <taxon>Pseudomonadota</taxon>
        <taxon>Gammaproteobacteria</taxon>
        <taxon>Vibrionales</taxon>
        <taxon>Vibrionaceae</taxon>
        <taxon>Vibrio</taxon>
        <taxon>Vibrio oreintalis group</taxon>
    </lineage>
</organism>
<sequence length="149" mass="16899">MSKSSGHVLATLLSSLLASAYSHAGLSVDEAGKQWYTKYAECEQLALNNEVEFPVNSWFESLSLKDKRSVIGYVYNYNMNLCTKKELTELAKALEGHELDSPYHDVVRPLDEISSERMSGIDKVKILEIQRNYSEPFSVRYVISDLELL</sequence>
<keyword evidence="1" id="KW-0732">Signal</keyword>
<keyword evidence="3" id="KW-0614">Plasmid</keyword>
<dbReference type="GeneID" id="78074041"/>
<dbReference type="EMBL" id="JAPFIT010000022">
    <property type="protein sequence ID" value="MDC5742352.1"/>
    <property type="molecule type" value="Genomic_DNA"/>
</dbReference>
<dbReference type="Proteomes" id="UP001150001">
    <property type="component" value="Unassembled WGS sequence"/>
</dbReference>
<evidence type="ECO:0000313" key="2">
    <source>
        <dbReference type="EMBL" id="MDC5742352.1"/>
    </source>
</evidence>
<gene>
    <name evidence="3" type="ORF">AZ468_25130</name>
    <name evidence="2" type="ORF">OPW20_19960</name>
</gene>
<dbReference type="RefSeq" id="WP_069665530.1">
    <property type="nucleotide sequence ID" value="NZ_CM004621.1"/>
</dbReference>
<protein>
    <submittedName>
        <fullName evidence="3">Uncharacterized protein</fullName>
    </submittedName>
</protein>
<keyword evidence="4" id="KW-1185">Reference proteome</keyword>
<dbReference type="OrthoDB" id="5872724at2"/>
<proteinExistence type="predicted"/>
<evidence type="ECO:0000256" key="1">
    <source>
        <dbReference type="SAM" id="SignalP"/>
    </source>
</evidence>
<comment type="caution">
    <text evidence="3">The sequence shown here is derived from an EMBL/GenBank/DDBJ whole genome shotgun (WGS) entry which is preliminary data.</text>
</comment>
<evidence type="ECO:0000313" key="4">
    <source>
        <dbReference type="Proteomes" id="UP001150001"/>
    </source>
</evidence>
<name>A0A178J3E5_9VIBR</name>
<reference evidence="2" key="2">
    <citation type="submission" date="2022-11" db="EMBL/GenBank/DDBJ databases">
        <title>Role of the vibriolysin VemA secreted by the emergent pathogen Vibrio europaeus in the colonization of Manila clam mucus.</title>
        <authorList>
            <person name="Martinez C."/>
            <person name="Rodriguez S."/>
            <person name="Vences A."/>
            <person name="Barja J.L."/>
            <person name="Toranzo A.E."/>
            <person name="Dubert J."/>
        </authorList>
    </citation>
    <scope>NUCLEOTIDE SEQUENCE</scope>
    <source>
        <strain evidence="2">3454</strain>
    </source>
</reference>
<reference evidence="3" key="1">
    <citation type="submission" date="2016-03" db="EMBL/GenBank/DDBJ databases">
        <title>Draft genome sequence of the Vibrio tubiashii subs. europaeus.</title>
        <authorList>
            <person name="Spinard E."/>
            <person name="Dubert J."/>
            <person name="Nelson D.R."/>
            <person name="Barja J.L."/>
        </authorList>
    </citation>
    <scope>NUCLEOTIDE SEQUENCE [LARGE SCALE GENOMIC DNA]</scope>
    <source>
        <strain evidence="3">PP2-638</strain>
        <plasmid evidence="3">p57_like</plasmid>
    </source>
</reference>
<feature type="chain" id="PRO_5008089269" evidence="1">
    <location>
        <begin position="25"/>
        <end position="149"/>
    </location>
</feature>